<evidence type="ECO:0000313" key="1">
    <source>
        <dbReference type="EMBL" id="KAJ8108999.1"/>
    </source>
</evidence>
<name>A0ACC2I196_9PEZI</name>
<organism evidence="1 2">
    <name type="scientific">Nemania bipapillata</name>
    <dbReference type="NCBI Taxonomy" id="110536"/>
    <lineage>
        <taxon>Eukaryota</taxon>
        <taxon>Fungi</taxon>
        <taxon>Dikarya</taxon>
        <taxon>Ascomycota</taxon>
        <taxon>Pezizomycotina</taxon>
        <taxon>Sordariomycetes</taxon>
        <taxon>Xylariomycetidae</taxon>
        <taxon>Xylariales</taxon>
        <taxon>Xylariaceae</taxon>
        <taxon>Nemania</taxon>
    </lineage>
</organism>
<accession>A0ACC2I196</accession>
<keyword evidence="2" id="KW-1185">Reference proteome</keyword>
<dbReference type="Proteomes" id="UP001153334">
    <property type="component" value="Unassembled WGS sequence"/>
</dbReference>
<gene>
    <name evidence="1" type="ORF">ONZ43_g6259</name>
</gene>
<evidence type="ECO:0000313" key="2">
    <source>
        <dbReference type="Proteomes" id="UP001153334"/>
    </source>
</evidence>
<proteinExistence type="predicted"/>
<reference evidence="1" key="1">
    <citation type="submission" date="2022-11" db="EMBL/GenBank/DDBJ databases">
        <title>Genome Sequence of Nemania bipapillata.</title>
        <authorList>
            <person name="Buettner E."/>
        </authorList>
    </citation>
    <scope>NUCLEOTIDE SEQUENCE</scope>
    <source>
        <strain evidence="1">CP14</strain>
    </source>
</reference>
<sequence>MDHSTISQWQGDLLPHIVDRLATQKPDGIYGLWPIAPSSYEAGFRQITYAQLGNIVNGLARWIIDNVGMGSGEDVLAYIGPNDVRYFALVLAATKAGHVVGLSYMFFTSPRNSPAAQRALFSKLNCETLLTTDPVPPPAVAVAQAANARTLVIPKLDELIATSYPIYSCKKTYEEAKSDPLIIIHTSGSTGLPKPLIWTHGTGARHFNLTAAPSPEGVGSVDQAIKGKRVMVTLPPFHGAGVTQYLFNAIPFGNISIAPAAVGIVTAQGLVEALKQTPADVALLVPSVVAELAQSPELLEECARYLELILYIGGDLPQALGDKVADKIPLRCLWGASEVGIPQQLMPSEFGPQDWRYIRFHPDIGAVYDEVSDGIYELVIRRNEAIADTQALFTVRGQDKLEEEYRTKDLFVRHPKVPDAWRWTARADDIIVFLNGEKTNPVSMEQHIVAHNPVLSGALVIGAQRFQPALLIEPVASSYPTSTADEAALIERIWPSVEEANKVAPAHARIEKSLILITPSDRPFIRSGKGTVQRAGSIAQYTAEIEKLYANAEGDQAGDEADPSIYSHTTEGITLLIQDSLTEITGWASLGVSESLFDRGMDSLQSLRLARSLRSALRRPDLALSTIYQNPTIEQLTTAIIKPGDAVNQAETMKQLLSSFQGLIKQIPKPSSVSPKVESSVDVLLTGSTGTLGTLILHTLLHKPNIGHIFCANRGADSRAAQIRRLDAAGLTENDLDTRVSFLQTDLSHPLLGLEEGQYKTLQSRVGLIIHNAWPVNFNLNLSAFRPQLAGVVNLCALSAATAPQAARLLFVSSIGAVSGPALDGKAAPEAVLEDLETPGPNGYSQSKFISEILCDTAAKHLGIPVTVVRVGQVAGSVQHSSIWNQSEWLPSLVVSSVQLGCLPGNLGPRFSEVDWVPSDLVAEAIVDLAAKVPGSKDGINGHNAEVLNLRNPNTTTWEKLLPTVIEALNKLPNASRQIEVVAPSIWLDRLQESMVAATKSDNKDMASVLKANPALKLIDFYRNGLWTTDNIVFQPMSVEIATQSSSVLRDMPSVQPEWMHKWIGEWMV</sequence>
<comment type="caution">
    <text evidence="1">The sequence shown here is derived from an EMBL/GenBank/DDBJ whole genome shotgun (WGS) entry which is preliminary data.</text>
</comment>
<dbReference type="EMBL" id="JAPESX010002170">
    <property type="protein sequence ID" value="KAJ8108999.1"/>
    <property type="molecule type" value="Genomic_DNA"/>
</dbReference>
<protein>
    <submittedName>
        <fullName evidence="1">Uncharacterized protein</fullName>
    </submittedName>
</protein>